<dbReference type="InterPro" id="IPR005665">
    <property type="entry name" value="SecF_bac"/>
</dbReference>
<dbReference type="Gene3D" id="3.30.70.3400">
    <property type="match status" value="1"/>
</dbReference>
<proteinExistence type="inferred from homology"/>
<feature type="transmembrane region" description="Helical" evidence="9">
    <location>
        <begin position="613"/>
        <end position="636"/>
    </location>
</feature>
<comment type="subunit">
    <text evidence="9">Forms a complex with SecF. Part of the essential Sec protein translocation apparatus which comprises SecA, SecYEG and auxiliary proteins SecDF. Other proteins may also be involved.</text>
</comment>
<comment type="similarity">
    <text evidence="10">Belongs to the SecD/SecF family. SecF subfamily.</text>
</comment>
<comment type="subcellular location">
    <subcellularLocation>
        <location evidence="1 9">Cell membrane</location>
        <topology evidence="1 9">Multi-pass membrane protein</topology>
    </subcellularLocation>
</comment>
<keyword evidence="6 9" id="KW-1133">Transmembrane helix</keyword>
<dbReference type="RefSeq" id="WP_117808506.1">
    <property type="nucleotide sequence ID" value="NZ_JACOOX010000001.1"/>
</dbReference>
<dbReference type="PANTHER" id="PTHR30081">
    <property type="entry name" value="PROTEIN-EXPORT MEMBRANE PROTEIN SEC"/>
    <property type="match status" value="1"/>
</dbReference>
<dbReference type="InterPro" id="IPR005791">
    <property type="entry name" value="SecD"/>
</dbReference>
<dbReference type="FunFam" id="1.20.1640.10:FF:000004">
    <property type="entry name" value="Protein translocase subunit SecD"/>
    <property type="match status" value="1"/>
</dbReference>
<evidence type="ECO:0000256" key="8">
    <source>
        <dbReference type="ARBA" id="ARBA00023136"/>
    </source>
</evidence>
<evidence type="ECO:0000256" key="2">
    <source>
        <dbReference type="ARBA" id="ARBA00022448"/>
    </source>
</evidence>
<dbReference type="GO" id="GO:0015450">
    <property type="term" value="F:protein-transporting ATPase activity"/>
    <property type="evidence" value="ECO:0007669"/>
    <property type="project" value="InterPro"/>
</dbReference>
<dbReference type="EMBL" id="JACOOX010000001">
    <property type="protein sequence ID" value="MBC5661614.1"/>
    <property type="molecule type" value="Genomic_DNA"/>
</dbReference>
<dbReference type="Pfam" id="PF22599">
    <property type="entry name" value="SecDF_P1_head"/>
    <property type="match status" value="1"/>
</dbReference>
<evidence type="ECO:0000256" key="3">
    <source>
        <dbReference type="ARBA" id="ARBA00022475"/>
    </source>
</evidence>
<feature type="transmembrane region" description="Helical" evidence="9">
    <location>
        <begin position="587"/>
        <end position="607"/>
    </location>
</feature>
<keyword evidence="7 9" id="KW-0811">Translocation</keyword>
<dbReference type="Gene3D" id="3.30.1360.200">
    <property type="match status" value="1"/>
</dbReference>
<dbReference type="HAMAP" id="MF_01463_B">
    <property type="entry name" value="SecD_B"/>
    <property type="match status" value="1"/>
</dbReference>
<comment type="function">
    <text evidence="9">Part of the Sec protein translocase complex. Interacts with the SecYEG preprotein conducting channel. SecDF uses the proton motive force (PMF) to complete protein translocation after the ATP-dependent function of SecA.</text>
</comment>
<dbReference type="AlphaFoldDB" id="A0A8I0DSS1"/>
<evidence type="ECO:0000256" key="11">
    <source>
        <dbReference type="SAM" id="MobiDB-lite"/>
    </source>
</evidence>
<dbReference type="NCBIfam" id="TIGR01129">
    <property type="entry name" value="secD"/>
    <property type="match status" value="1"/>
</dbReference>
<evidence type="ECO:0000256" key="9">
    <source>
        <dbReference type="HAMAP-Rule" id="MF_01463"/>
    </source>
</evidence>
<dbReference type="HAMAP" id="MF_01464_B">
    <property type="entry name" value="SecF_B"/>
    <property type="match status" value="1"/>
</dbReference>
<feature type="region of interest" description="Disordered" evidence="11">
    <location>
        <begin position="726"/>
        <end position="748"/>
    </location>
</feature>
<sequence length="748" mass="79820">MKKARKKAIWVLILFLLVLAGSIYVALFGVGDRGKAKYISLGLDLKGGLSVTYEIQDGDYSDEDVQDTIYKLQKRIDSHTTEHNVYSEGNGKITAEIPGVTDADAILEDLSIEGKLEFLDPENYELWSQGKDYTPALTGDDIKGATSRINSTETGEDNEVQLAFTTDGAQKFADVTSANVGKIVYIVYDGKVVSAPTVQQAITDGNAVINSISTYEEAESLATTIRIGALPLTLKQVRSNIVGATLGSEAVSTTIKAGIIGIICIFIIMICVFRIPGLIASLSLTLYTFMILLVMNLFNVTLTLPGLAGIILSVGMAVDANVVIFTRIKEELATGASVKQSVKAGFHNALSAIIDGNVTTLIAALVLGIFGTGTIKGFAITLAIGIVLSVFTALVISQMVLNALVTLGVTDVKYFGKAKEPGKVNFVKGGKYCIIASVLVIVIGFCFMPIFAKTKGSALNLSIDFAGGTSITAEFDKAYSLSEAEKEIVPVIAEAAGISEADISVQTVSGTNEIVFKTTELTTQGDDSQLTKVTAALSEKLGATVTNSDNISGSASNDMTRDAFLSVALAAVLMLIYIVIRFKDVKFGVSAVLALCHDVAMVFVLYILLRLSVGNTCIACMLTIFGYSINATIIVFDRIRENIANAGTKKDYKHIVNLSINQTITRNIYTSLTTFVTIFVLYVMGVAAIKEFAFTLMAGVVIGAYSSICVTGPLWYYFKTGFGKKKDAAANGKNSKKAVEKKKTAKAQ</sequence>
<feature type="domain" description="SecDF P1 head subdomain" evidence="13">
    <location>
        <begin position="134"/>
        <end position="231"/>
    </location>
</feature>
<feature type="transmembrane region" description="Helical" evidence="9">
    <location>
        <begin position="278"/>
        <end position="298"/>
    </location>
</feature>
<dbReference type="GO" id="GO:0043952">
    <property type="term" value="P:protein transport by the Sec complex"/>
    <property type="evidence" value="ECO:0007669"/>
    <property type="project" value="UniProtKB-UniRule"/>
</dbReference>
<keyword evidence="8 9" id="KW-0472">Membrane</keyword>
<dbReference type="GO" id="GO:0006605">
    <property type="term" value="P:protein targeting"/>
    <property type="evidence" value="ECO:0007669"/>
    <property type="project" value="UniProtKB-UniRule"/>
</dbReference>
<evidence type="ECO:0000256" key="4">
    <source>
        <dbReference type="ARBA" id="ARBA00022692"/>
    </source>
</evidence>
<keyword evidence="4 9" id="KW-0812">Transmembrane</keyword>
<feature type="domain" description="Protein export membrane protein SecD/SecF C-terminal" evidence="12">
    <location>
        <begin position="235"/>
        <end position="404"/>
    </location>
</feature>
<dbReference type="InterPro" id="IPR022813">
    <property type="entry name" value="SecD/SecF_arch_bac"/>
</dbReference>
<dbReference type="Pfam" id="PF07549">
    <property type="entry name" value="Sec_GG"/>
    <property type="match status" value="1"/>
</dbReference>
<feature type="transmembrane region" description="Helical" evidence="9">
    <location>
        <begin position="377"/>
        <end position="410"/>
    </location>
</feature>
<feature type="transmembrane region" description="Helical" evidence="9">
    <location>
        <begin position="349"/>
        <end position="371"/>
    </location>
</feature>
<evidence type="ECO:0000256" key="6">
    <source>
        <dbReference type="ARBA" id="ARBA00022989"/>
    </source>
</evidence>
<dbReference type="Gene3D" id="1.20.1640.10">
    <property type="entry name" value="Multidrug efflux transporter AcrB transmembrane domain"/>
    <property type="match status" value="2"/>
</dbReference>
<dbReference type="PRINTS" id="PR01755">
    <property type="entry name" value="SECFTRNLCASE"/>
</dbReference>
<dbReference type="SUPFAM" id="SSF82866">
    <property type="entry name" value="Multidrug efflux transporter AcrB transmembrane domain"/>
    <property type="match status" value="2"/>
</dbReference>
<evidence type="ECO:0000259" key="12">
    <source>
        <dbReference type="Pfam" id="PF02355"/>
    </source>
</evidence>
<feature type="transmembrane region" description="Helical" evidence="9">
    <location>
        <begin position="304"/>
        <end position="328"/>
    </location>
</feature>
<reference evidence="14 15" key="1">
    <citation type="submission" date="2020-08" db="EMBL/GenBank/DDBJ databases">
        <title>Genome public.</title>
        <authorList>
            <person name="Liu C."/>
            <person name="Sun Q."/>
        </authorList>
    </citation>
    <scope>NUCLEOTIDE SEQUENCE [LARGE SCALE GENOMIC DNA]</scope>
    <source>
        <strain evidence="14 15">NSJ-10</strain>
    </source>
</reference>
<comment type="caution">
    <text evidence="14">The sequence shown here is derived from an EMBL/GenBank/DDBJ whole genome shotgun (WGS) entry which is preliminary data.</text>
</comment>
<name>A0A8I0DSS1_9FIRM</name>
<dbReference type="GO" id="GO:0065002">
    <property type="term" value="P:intracellular protein transmembrane transport"/>
    <property type="evidence" value="ECO:0007669"/>
    <property type="project" value="UniProtKB-UniRule"/>
</dbReference>
<comment type="subunit">
    <text evidence="10">Forms a complex with SecD. Part of the essential Sec protein translocation apparatus which comprises SecA, SecYEG and auxiliary proteins SecDF. Other proteins may also be involved.</text>
</comment>
<dbReference type="Pfam" id="PF02355">
    <property type="entry name" value="SecD_SecF_C"/>
    <property type="match status" value="2"/>
</dbReference>
<dbReference type="InterPro" id="IPR048634">
    <property type="entry name" value="SecD_SecF_C"/>
</dbReference>
<feature type="transmembrane region" description="Helical" evidence="9">
    <location>
        <begin position="668"/>
        <end position="689"/>
    </location>
</feature>
<keyword evidence="2 9" id="KW-0813">Transport</keyword>
<feature type="transmembrane region" description="Helical" evidence="9">
    <location>
        <begin position="255"/>
        <end position="273"/>
    </location>
</feature>
<keyword evidence="3 9" id="KW-1003">Cell membrane</keyword>
<dbReference type="InterPro" id="IPR054384">
    <property type="entry name" value="SecDF_P1_head"/>
</dbReference>
<feature type="transmembrane region" description="Helical" evidence="9">
    <location>
        <begin position="431"/>
        <end position="452"/>
    </location>
</feature>
<evidence type="ECO:0000256" key="5">
    <source>
        <dbReference type="ARBA" id="ARBA00022927"/>
    </source>
</evidence>
<keyword evidence="15" id="KW-1185">Reference proteome</keyword>
<evidence type="ECO:0000259" key="13">
    <source>
        <dbReference type="Pfam" id="PF22599"/>
    </source>
</evidence>
<organism evidence="14 15">
    <name type="scientific">Coprococcus hominis</name>
    <name type="common">ex Liu et al. 2022</name>
    <dbReference type="NCBI Taxonomy" id="2763039"/>
    <lineage>
        <taxon>Bacteria</taxon>
        <taxon>Bacillati</taxon>
        <taxon>Bacillota</taxon>
        <taxon>Clostridia</taxon>
        <taxon>Lachnospirales</taxon>
        <taxon>Lachnospiraceae</taxon>
        <taxon>Coprococcus</taxon>
    </lineage>
</organism>
<dbReference type="Proteomes" id="UP000615234">
    <property type="component" value="Unassembled WGS sequence"/>
</dbReference>
<keyword evidence="5 9" id="KW-0653">Protein transport</keyword>
<evidence type="ECO:0000256" key="1">
    <source>
        <dbReference type="ARBA" id="ARBA00004651"/>
    </source>
</evidence>
<evidence type="ECO:0000313" key="15">
    <source>
        <dbReference type="Proteomes" id="UP000615234"/>
    </source>
</evidence>
<dbReference type="NCBIfam" id="TIGR00916">
    <property type="entry name" value="2A0604s01"/>
    <property type="match status" value="1"/>
</dbReference>
<gene>
    <name evidence="9 14" type="primary">secD</name>
    <name evidence="10" type="synonym">secF</name>
    <name evidence="14" type="ORF">H8S09_01685</name>
</gene>
<accession>A0A8I0DSS1</accession>
<dbReference type="GO" id="GO:0005886">
    <property type="term" value="C:plasma membrane"/>
    <property type="evidence" value="ECO:0007669"/>
    <property type="project" value="UniProtKB-SubCell"/>
</dbReference>
<evidence type="ECO:0000313" key="14">
    <source>
        <dbReference type="EMBL" id="MBC5661614.1"/>
    </source>
</evidence>
<evidence type="ECO:0000256" key="10">
    <source>
        <dbReference type="HAMAP-Rule" id="MF_01464"/>
    </source>
</evidence>
<dbReference type="InterPro" id="IPR022646">
    <property type="entry name" value="SecD/SecF_CS"/>
</dbReference>
<evidence type="ECO:0000256" key="7">
    <source>
        <dbReference type="ARBA" id="ARBA00023010"/>
    </source>
</evidence>
<dbReference type="PANTHER" id="PTHR30081:SF1">
    <property type="entry name" value="PROTEIN TRANSLOCASE SUBUNIT SECD"/>
    <property type="match status" value="1"/>
</dbReference>
<comment type="similarity">
    <text evidence="9">Belongs to the SecD/SecF family. SecD subfamily.</text>
</comment>
<dbReference type="InterPro" id="IPR055344">
    <property type="entry name" value="SecD_SecF_C_bact"/>
</dbReference>
<feature type="transmembrane region" description="Helical" evidence="9">
    <location>
        <begin position="563"/>
        <end position="580"/>
    </location>
</feature>
<protein>
    <recommendedName>
        <fullName evidence="9 10">Multifunctional fusion protein</fullName>
    </recommendedName>
    <domain>
        <recommendedName>
            <fullName evidence="9">Protein translocase subunit SecD</fullName>
        </recommendedName>
    </domain>
    <domain>
        <recommendedName>
            <fullName evidence="10">Protein-export membrane protein SecF</fullName>
        </recommendedName>
    </domain>
</protein>
<dbReference type="InterPro" id="IPR022645">
    <property type="entry name" value="SecD/SecF_bac"/>
</dbReference>
<dbReference type="NCBIfam" id="TIGR00966">
    <property type="entry name" value="transloc_SecF"/>
    <property type="match status" value="1"/>
</dbReference>
<feature type="domain" description="Protein export membrane protein SecD/SecF C-terminal" evidence="12">
    <location>
        <begin position="543"/>
        <end position="719"/>
    </location>
</feature>
<comment type="caution">
    <text evidence="9">Lacks conserved residue(s) required for the propagation of feature annotation.</text>
</comment>
<feature type="transmembrane region" description="Helical" evidence="9">
    <location>
        <begin position="695"/>
        <end position="718"/>
    </location>
</feature>